<dbReference type="InterPro" id="IPR015927">
    <property type="entry name" value="Peptidase_S24_S26A/B/C"/>
</dbReference>
<dbReference type="AlphaFoldDB" id="T0Z8Y8"/>
<proteinExistence type="predicted"/>
<protein>
    <submittedName>
        <fullName evidence="2">Phage repressor</fullName>
    </submittedName>
</protein>
<dbReference type="SUPFAM" id="SSF51306">
    <property type="entry name" value="LexA/Signal peptidase"/>
    <property type="match status" value="1"/>
</dbReference>
<organism evidence="2">
    <name type="scientific">mine drainage metagenome</name>
    <dbReference type="NCBI Taxonomy" id="410659"/>
    <lineage>
        <taxon>unclassified sequences</taxon>
        <taxon>metagenomes</taxon>
        <taxon>ecological metagenomes</taxon>
    </lineage>
</organism>
<name>T0Z8Y8_9ZZZZ</name>
<accession>T0Z8Y8</accession>
<gene>
    <name evidence="2" type="ORF">B1A_21938</name>
</gene>
<sequence length="156" mass="17532">WRATRIEQYRGTLERKAPIINKAPAGQAQDYSDMGLDNGIGYDYVSTVGTGIDDPLVFAFEVVGDSMLPAFAPGEVCLCSPNTPIEDGDPVYVRFGAERDSECTFKRVYDLKDGRVELRADNTNYKPLIARKEHIVRMSYVAAKITRFDRRKRGAF</sequence>
<dbReference type="InterPro" id="IPR036286">
    <property type="entry name" value="LexA/Signal_pep-like_sf"/>
</dbReference>
<dbReference type="CDD" id="cd06529">
    <property type="entry name" value="S24_LexA-like"/>
    <property type="match status" value="1"/>
</dbReference>
<feature type="domain" description="Peptidase S24/S26A/S26B/S26C" evidence="1">
    <location>
        <begin position="52"/>
        <end position="134"/>
    </location>
</feature>
<comment type="caution">
    <text evidence="2">The sequence shown here is derived from an EMBL/GenBank/DDBJ whole genome shotgun (WGS) entry which is preliminary data.</text>
</comment>
<reference evidence="2" key="1">
    <citation type="submission" date="2013-08" db="EMBL/GenBank/DDBJ databases">
        <authorList>
            <person name="Mendez C."/>
            <person name="Richter M."/>
            <person name="Ferrer M."/>
            <person name="Sanchez J."/>
        </authorList>
    </citation>
    <scope>NUCLEOTIDE SEQUENCE</scope>
</reference>
<reference evidence="2" key="2">
    <citation type="journal article" date="2014" name="ISME J.">
        <title>Microbial stratification in low pH oxic and suboxic macroscopic growths along an acid mine drainage.</title>
        <authorList>
            <person name="Mendez-Garcia C."/>
            <person name="Mesa V."/>
            <person name="Sprenger R.R."/>
            <person name="Richter M."/>
            <person name="Diez M.S."/>
            <person name="Solano J."/>
            <person name="Bargiela R."/>
            <person name="Golyshina O.V."/>
            <person name="Manteca A."/>
            <person name="Ramos J.L."/>
            <person name="Gallego J.R."/>
            <person name="Llorente I."/>
            <person name="Martins Dos Santos V.A."/>
            <person name="Jensen O.N."/>
            <person name="Pelaez A.I."/>
            <person name="Sanchez J."/>
            <person name="Ferrer M."/>
        </authorList>
    </citation>
    <scope>NUCLEOTIDE SEQUENCE</scope>
</reference>
<evidence type="ECO:0000313" key="2">
    <source>
        <dbReference type="EMBL" id="EQD26265.1"/>
    </source>
</evidence>
<dbReference type="Pfam" id="PF00717">
    <property type="entry name" value="Peptidase_S24"/>
    <property type="match status" value="1"/>
</dbReference>
<feature type="non-terminal residue" evidence="2">
    <location>
        <position position="1"/>
    </location>
</feature>
<evidence type="ECO:0000259" key="1">
    <source>
        <dbReference type="Pfam" id="PF00717"/>
    </source>
</evidence>
<dbReference type="EMBL" id="AUZX01016219">
    <property type="protein sequence ID" value="EQD26265.1"/>
    <property type="molecule type" value="Genomic_DNA"/>
</dbReference>
<dbReference type="InterPro" id="IPR039418">
    <property type="entry name" value="LexA-like"/>
</dbReference>
<dbReference type="Gene3D" id="2.10.109.10">
    <property type="entry name" value="Umud Fragment, subunit A"/>
    <property type="match status" value="1"/>
</dbReference>